<gene>
    <name evidence="1" type="ORF">FOZ60_007112</name>
</gene>
<evidence type="ECO:0000313" key="1">
    <source>
        <dbReference type="EMBL" id="KAF4684930.1"/>
    </source>
</evidence>
<dbReference type="InterPro" id="IPR046628">
    <property type="entry name" value="DUF6740"/>
</dbReference>
<evidence type="ECO:0000313" key="2">
    <source>
        <dbReference type="Proteomes" id="UP000541610"/>
    </source>
</evidence>
<organism evidence="1 2">
    <name type="scientific">Perkinsus olseni</name>
    <name type="common">Perkinsus atlanticus</name>
    <dbReference type="NCBI Taxonomy" id="32597"/>
    <lineage>
        <taxon>Eukaryota</taxon>
        <taxon>Sar</taxon>
        <taxon>Alveolata</taxon>
        <taxon>Perkinsozoa</taxon>
        <taxon>Perkinsea</taxon>
        <taxon>Perkinsida</taxon>
        <taxon>Perkinsidae</taxon>
        <taxon>Perkinsus</taxon>
    </lineage>
</organism>
<reference evidence="1 2" key="1">
    <citation type="submission" date="2020-04" db="EMBL/GenBank/DDBJ databases">
        <title>Perkinsus olseni comparative genomics.</title>
        <authorList>
            <person name="Bogema D.R."/>
        </authorList>
    </citation>
    <scope>NUCLEOTIDE SEQUENCE [LARGE SCALE GENOMIC DNA]</scope>
    <source>
        <strain evidence="1">00978-12</strain>
    </source>
</reference>
<comment type="caution">
    <text evidence="1">The sequence shown here is derived from an EMBL/GenBank/DDBJ whole genome shotgun (WGS) entry which is preliminary data.</text>
</comment>
<dbReference type="AlphaFoldDB" id="A0A7J6NMZ9"/>
<dbReference type="Pfam" id="PF20525">
    <property type="entry name" value="DUF6740"/>
    <property type="match status" value="1"/>
</dbReference>
<accession>A0A7J6NMZ9</accession>
<sequence>MKVVNVKGARLMCMRLPDVDNPRKTAELAVYAALTLNDDHENFALDLDDRLCFHPATSSFSFDAAIGATVTFGLNVPVLGTLIEFTIVGEIGCTAAPKNVVSAYGKFGIAGAGIELDLIGNTAENALNK</sequence>
<dbReference type="EMBL" id="JABANP010000286">
    <property type="protein sequence ID" value="KAF4684930.1"/>
    <property type="molecule type" value="Genomic_DNA"/>
</dbReference>
<protein>
    <submittedName>
        <fullName evidence="1">Uncharacterized protein</fullName>
    </submittedName>
</protein>
<name>A0A7J6NMZ9_PEROL</name>
<proteinExistence type="predicted"/>
<dbReference type="Proteomes" id="UP000541610">
    <property type="component" value="Unassembled WGS sequence"/>
</dbReference>